<sequence length="285" mass="30900">MKTALITGANVGIGLATAKALAQRGFNLILLCRNEQKGARALQEVKQANPQINAELLQADLSDLDSVRKAAGYVIDHYDRLDVLINNAGYTPDKIEFVTGGKTGQGIEKSFFANHVGHFVLTHHLMPLLKRTAAETKDVRVISLSSAAYQMGRKARLFRRIEGISTLQAYCDGKLANLLFAKGLAKETAGTGITAYSVHPGVVKTNFANTSTGLFKVALALAQPFMRTPEKGAETSIWLAAAPLKAIGESNNGGYFQDCKPKTTRNPDITPQNVDWLWNNSLPFV</sequence>
<organism evidence="2 3">
    <name type="scientific">Arsenicibacter rosenii</name>
    <dbReference type="NCBI Taxonomy" id="1750698"/>
    <lineage>
        <taxon>Bacteria</taxon>
        <taxon>Pseudomonadati</taxon>
        <taxon>Bacteroidota</taxon>
        <taxon>Cytophagia</taxon>
        <taxon>Cytophagales</taxon>
        <taxon>Spirosomataceae</taxon>
        <taxon>Arsenicibacter</taxon>
    </lineage>
</organism>
<dbReference type="InterPro" id="IPR002347">
    <property type="entry name" value="SDR_fam"/>
</dbReference>
<dbReference type="PANTHER" id="PTHR43157:SF31">
    <property type="entry name" value="PHOSPHATIDYLINOSITOL-GLYCAN BIOSYNTHESIS CLASS F PROTEIN"/>
    <property type="match status" value="1"/>
</dbReference>
<dbReference type="Pfam" id="PF00106">
    <property type="entry name" value="adh_short"/>
    <property type="match status" value="1"/>
</dbReference>
<dbReference type="AlphaFoldDB" id="A0A1S2VB51"/>
<evidence type="ECO:0000256" key="1">
    <source>
        <dbReference type="ARBA" id="ARBA00023002"/>
    </source>
</evidence>
<evidence type="ECO:0000313" key="3">
    <source>
        <dbReference type="Proteomes" id="UP000181790"/>
    </source>
</evidence>
<keyword evidence="3" id="KW-1185">Reference proteome</keyword>
<dbReference type="Gene3D" id="3.40.50.720">
    <property type="entry name" value="NAD(P)-binding Rossmann-like Domain"/>
    <property type="match status" value="1"/>
</dbReference>
<name>A0A1S2VB51_9BACT</name>
<dbReference type="PRINTS" id="PR00081">
    <property type="entry name" value="GDHRDH"/>
</dbReference>
<reference evidence="2 3" key="1">
    <citation type="submission" date="2016-10" db="EMBL/GenBank/DDBJ databases">
        <title>Arsenicibacter rosenii gen. nov., sp. nov., an efficient arsenic-methylating bacterium isolated from an arsenic-contaminated paddy soil.</title>
        <authorList>
            <person name="Huang K."/>
        </authorList>
    </citation>
    <scope>NUCLEOTIDE SEQUENCE [LARGE SCALE GENOMIC DNA]</scope>
    <source>
        <strain evidence="2 3">SM-1</strain>
    </source>
</reference>
<comment type="caution">
    <text evidence="2">The sequence shown here is derived from an EMBL/GenBank/DDBJ whole genome shotgun (WGS) entry which is preliminary data.</text>
</comment>
<dbReference type="GO" id="GO:0016491">
    <property type="term" value="F:oxidoreductase activity"/>
    <property type="evidence" value="ECO:0007669"/>
    <property type="project" value="UniProtKB-KW"/>
</dbReference>
<accession>A0A1S2VB51</accession>
<evidence type="ECO:0000313" key="2">
    <source>
        <dbReference type="EMBL" id="OIN55899.1"/>
    </source>
</evidence>
<dbReference type="OrthoDB" id="597510at2"/>
<dbReference type="SUPFAM" id="SSF51735">
    <property type="entry name" value="NAD(P)-binding Rossmann-fold domains"/>
    <property type="match status" value="1"/>
</dbReference>
<dbReference type="InterPro" id="IPR036291">
    <property type="entry name" value="NAD(P)-bd_dom_sf"/>
</dbReference>
<dbReference type="RefSeq" id="WP_071506453.1">
    <property type="nucleotide sequence ID" value="NZ_MORL01000032.1"/>
</dbReference>
<protein>
    <submittedName>
        <fullName evidence="2">Short-chain dehydrogenase</fullName>
    </submittedName>
</protein>
<dbReference type="PANTHER" id="PTHR43157">
    <property type="entry name" value="PHOSPHATIDYLINOSITOL-GLYCAN BIOSYNTHESIS CLASS F PROTEIN-RELATED"/>
    <property type="match status" value="1"/>
</dbReference>
<proteinExistence type="predicted"/>
<dbReference type="Proteomes" id="UP000181790">
    <property type="component" value="Unassembled WGS sequence"/>
</dbReference>
<dbReference type="EMBL" id="MORL01000032">
    <property type="protein sequence ID" value="OIN55899.1"/>
    <property type="molecule type" value="Genomic_DNA"/>
</dbReference>
<keyword evidence="1" id="KW-0560">Oxidoreductase</keyword>
<gene>
    <name evidence="2" type="ORF">BLX24_27500</name>
</gene>